<feature type="transmembrane region" description="Helical" evidence="7">
    <location>
        <begin position="622"/>
        <end position="643"/>
    </location>
</feature>
<feature type="transmembrane region" description="Helical" evidence="7">
    <location>
        <begin position="704"/>
        <end position="724"/>
    </location>
</feature>
<evidence type="ECO:0000256" key="7">
    <source>
        <dbReference type="SAM" id="Phobius"/>
    </source>
</evidence>
<gene>
    <name evidence="11" type="ORF">EW146_g4511</name>
</gene>
<keyword evidence="4 7" id="KW-0472">Membrane</keyword>
<feature type="domain" description="Integral membrane bound transporter" evidence="10">
    <location>
        <begin position="620"/>
        <end position="757"/>
    </location>
</feature>
<evidence type="ECO:0000313" key="11">
    <source>
        <dbReference type="EMBL" id="THH16060.1"/>
    </source>
</evidence>
<dbReference type="InterPro" id="IPR049453">
    <property type="entry name" value="Memb_transporter_dom"/>
</dbReference>
<feature type="transmembrane region" description="Helical" evidence="7">
    <location>
        <begin position="599"/>
        <end position="616"/>
    </location>
</feature>
<dbReference type="InterPro" id="IPR018823">
    <property type="entry name" value="ArAE_2_N"/>
</dbReference>
<comment type="subcellular location">
    <subcellularLocation>
        <location evidence="1">Membrane</location>
        <topology evidence="1">Multi-pass membrane protein</topology>
    </subcellularLocation>
</comment>
<evidence type="ECO:0000259" key="8">
    <source>
        <dbReference type="Pfam" id="PF10334"/>
    </source>
</evidence>
<dbReference type="AlphaFoldDB" id="A0A4S4M033"/>
<evidence type="ECO:0000256" key="6">
    <source>
        <dbReference type="SAM" id="MobiDB-lite"/>
    </source>
</evidence>
<feature type="transmembrane region" description="Helical" evidence="7">
    <location>
        <begin position="489"/>
        <end position="509"/>
    </location>
</feature>
<evidence type="ECO:0000313" key="12">
    <source>
        <dbReference type="Proteomes" id="UP000310158"/>
    </source>
</evidence>
<feature type="transmembrane region" description="Helical" evidence="7">
    <location>
        <begin position="650"/>
        <end position="670"/>
    </location>
</feature>
<evidence type="ECO:0000256" key="2">
    <source>
        <dbReference type="ARBA" id="ARBA00022692"/>
    </source>
</evidence>
<evidence type="ECO:0000256" key="1">
    <source>
        <dbReference type="ARBA" id="ARBA00004141"/>
    </source>
</evidence>
<feature type="transmembrane region" description="Helical" evidence="7">
    <location>
        <begin position="682"/>
        <end position="699"/>
    </location>
</feature>
<feature type="region of interest" description="Disordered" evidence="6">
    <location>
        <begin position="1"/>
        <end position="28"/>
    </location>
</feature>
<feature type="transmembrane region" description="Helical" evidence="7">
    <location>
        <begin position="55"/>
        <end position="71"/>
    </location>
</feature>
<evidence type="ECO:0000259" key="10">
    <source>
        <dbReference type="Pfam" id="PF13515"/>
    </source>
</evidence>
<dbReference type="Pfam" id="PF10334">
    <property type="entry name" value="BRE4"/>
    <property type="match status" value="1"/>
</dbReference>
<dbReference type="Pfam" id="PF10337">
    <property type="entry name" value="ArAE_2_N"/>
    <property type="match status" value="1"/>
</dbReference>
<feature type="transmembrane region" description="Helical" evidence="7">
    <location>
        <begin position="224"/>
        <end position="247"/>
    </location>
</feature>
<feature type="domain" description="DUF2421" evidence="8">
    <location>
        <begin position="763"/>
        <end position="974"/>
    </location>
</feature>
<keyword evidence="12" id="KW-1185">Reference proteome</keyword>
<comment type="caution">
    <text evidence="11">The sequence shown here is derived from an EMBL/GenBank/DDBJ whole genome shotgun (WGS) entry which is preliminary data.</text>
</comment>
<keyword evidence="3 7" id="KW-1133">Transmembrane helix</keyword>
<sequence length="991" mass="110241">MAPTGQSEKPSISASTRRDDSAGTSSAAEAPKRDIWSFLPSWVSSNLRSAKSWKLLFKCWLASWAAFILILPNKSLNAMGNAAFFALLSSFFLPPSMPIQLFLMVISTMIVGLLLGWGIGSAGMRAALAARSQVLLRSTLQKAQETAAGSANPDAVFKIEIFQGDFLDARSSVVFGVFLGFGSFVFALLRAYAPSLMFMSIFGTIGLDIFCTFGPLFPFAQYTLLNSLLISTAMYIAIAVFVIIFVFPETMNHAYLNTISDLLDNIKLILMMQEDVLAGLQEDFAPGCPKTVQMKGARLAMIGKQRQFLQWKRSPNSSMPSSAGEDGTDQWPHELRGIYRSQGAIHARRLARAADELENTEDAATTDTYLIQQMYQRNAVAEAQHSLGLYDILPIVKVATADLRQTSVAGIASVKSLIDFVNKNRYHRNNANIAADHDRGLDEATEQLKRALDEFKTKNRLMLLEPYRQLISSTQTVQERMNLPLRGLYVGYVFGGTLIVVAEVILALMEAVRTTSSKRKSNRLWAPKSLRTFVSVVLSKRDDEKDFGEEQSAEDVTADEEEAPYARDPDSRPPTNSIQRVMNSLHHFYAWAKTAKASFVFKYTAVTVLLFLPAVFKSSAHFYYVQKGVWALIMAQTTLNIYAGDQLFNYVVRLGGTFIGLIVGLVVWYIGNGRGHGNRYGVAAAVAVFLVPLVFFRLFTPPQYLSGIVLTCATVTLIVGYSWIDGHLPTVGNPGIGWPVAWKRWVLVVIGCVASFILMMLPPKSGRKAVRLRNASTIAGLSNIYALLMSTWIERVTDEDDTENDKQSSLARSKLVQPFRKKIVAVVQKIQRVQQLTASARWEGNIRGAWPLKEYNRLAEVQMTMVASLAQLAGSLSKLDDDKRMSLMHRTSVINPNFITDVVSIFSLVSQSLRTGEPMHTVLPQKLFDRLIYHHSLVALRSNNGSQGTILIDEVEDLDYMFYATAILSVFQMLEVSHLRTNNPYREEPLR</sequence>
<evidence type="ECO:0000256" key="3">
    <source>
        <dbReference type="ARBA" id="ARBA00022989"/>
    </source>
</evidence>
<dbReference type="Pfam" id="PF13515">
    <property type="entry name" value="FUSC_2"/>
    <property type="match status" value="1"/>
</dbReference>
<feature type="compositionally biased region" description="Polar residues" evidence="6">
    <location>
        <begin position="1"/>
        <end position="15"/>
    </location>
</feature>
<dbReference type="Proteomes" id="UP000310158">
    <property type="component" value="Unassembled WGS sequence"/>
</dbReference>
<feature type="transmembrane region" description="Helical" evidence="7">
    <location>
        <begin position="744"/>
        <end position="762"/>
    </location>
</feature>
<evidence type="ECO:0000256" key="5">
    <source>
        <dbReference type="SAM" id="Coils"/>
    </source>
</evidence>
<dbReference type="EMBL" id="SGPL01000176">
    <property type="protein sequence ID" value="THH16060.1"/>
    <property type="molecule type" value="Genomic_DNA"/>
</dbReference>
<accession>A0A4S4M033</accession>
<keyword evidence="2 7" id="KW-0812">Transmembrane</keyword>
<dbReference type="OrthoDB" id="2274698at2759"/>
<evidence type="ECO:0000256" key="4">
    <source>
        <dbReference type="ARBA" id="ARBA00023136"/>
    </source>
</evidence>
<feature type="coiled-coil region" evidence="5">
    <location>
        <begin position="434"/>
        <end position="461"/>
    </location>
</feature>
<feature type="transmembrane region" description="Helical" evidence="7">
    <location>
        <begin position="101"/>
        <end position="128"/>
    </location>
</feature>
<feature type="domain" description="Putative ER transporter 6TM N-terminal" evidence="9">
    <location>
        <begin position="38"/>
        <end position="283"/>
    </location>
</feature>
<feature type="transmembrane region" description="Helical" evidence="7">
    <location>
        <begin position="198"/>
        <end position="217"/>
    </location>
</feature>
<reference evidence="11 12" key="1">
    <citation type="submission" date="2019-02" db="EMBL/GenBank/DDBJ databases">
        <title>Genome sequencing of the rare red list fungi Bondarzewia mesenterica.</title>
        <authorList>
            <person name="Buettner E."/>
            <person name="Kellner H."/>
        </authorList>
    </citation>
    <scope>NUCLEOTIDE SEQUENCE [LARGE SCALE GENOMIC DNA]</scope>
    <source>
        <strain evidence="11 12">DSM 108281</strain>
    </source>
</reference>
<dbReference type="PANTHER" id="PTHR37994">
    <property type="entry name" value="ARAE_2_N DOMAIN-CONTAINING PROTEIN-RELATED"/>
    <property type="match status" value="1"/>
</dbReference>
<protein>
    <recommendedName>
        <fullName evidence="13">ER transporter 6TM N-terminal domain-containing protein</fullName>
    </recommendedName>
</protein>
<dbReference type="InterPro" id="IPR018820">
    <property type="entry name" value="BRE4-related_DUF2421"/>
</dbReference>
<evidence type="ECO:0008006" key="13">
    <source>
        <dbReference type="Google" id="ProtNLM"/>
    </source>
</evidence>
<feature type="region of interest" description="Disordered" evidence="6">
    <location>
        <begin position="544"/>
        <end position="575"/>
    </location>
</feature>
<feature type="compositionally biased region" description="Acidic residues" evidence="6">
    <location>
        <begin position="545"/>
        <end position="563"/>
    </location>
</feature>
<dbReference type="GO" id="GO:0016020">
    <property type="term" value="C:membrane"/>
    <property type="evidence" value="ECO:0007669"/>
    <property type="project" value="UniProtKB-SubCell"/>
</dbReference>
<feature type="transmembrane region" description="Helical" evidence="7">
    <location>
        <begin position="173"/>
        <end position="192"/>
    </location>
</feature>
<keyword evidence="5" id="KW-0175">Coiled coil</keyword>
<proteinExistence type="predicted"/>
<organism evidence="11 12">
    <name type="scientific">Bondarzewia mesenterica</name>
    <dbReference type="NCBI Taxonomy" id="1095465"/>
    <lineage>
        <taxon>Eukaryota</taxon>
        <taxon>Fungi</taxon>
        <taxon>Dikarya</taxon>
        <taxon>Basidiomycota</taxon>
        <taxon>Agaricomycotina</taxon>
        <taxon>Agaricomycetes</taxon>
        <taxon>Russulales</taxon>
        <taxon>Bondarzewiaceae</taxon>
        <taxon>Bondarzewia</taxon>
    </lineage>
</organism>
<name>A0A4S4M033_9AGAM</name>
<evidence type="ECO:0000259" key="9">
    <source>
        <dbReference type="Pfam" id="PF10337"/>
    </source>
</evidence>